<dbReference type="GO" id="GO:0009263">
    <property type="term" value="P:deoxyribonucleotide biosynthetic process"/>
    <property type="evidence" value="ECO:0000318"/>
    <property type="project" value="GO_Central"/>
</dbReference>
<dbReference type="InParanoid" id="E9HYD7"/>
<dbReference type="PhylomeDB" id="E9HYD7"/>
<dbReference type="Proteomes" id="UP000000305">
    <property type="component" value="Unassembled WGS sequence"/>
</dbReference>
<reference evidence="1 2" key="1">
    <citation type="journal article" date="2011" name="Science">
        <title>The ecoresponsive genome of Daphnia pulex.</title>
        <authorList>
            <person name="Colbourne J.K."/>
            <person name="Pfrender M.E."/>
            <person name="Gilbert D."/>
            <person name="Thomas W.K."/>
            <person name="Tucker A."/>
            <person name="Oakley T.H."/>
            <person name="Tokishita S."/>
            <person name="Aerts A."/>
            <person name="Arnold G.J."/>
            <person name="Basu M.K."/>
            <person name="Bauer D.J."/>
            <person name="Caceres C.E."/>
            <person name="Carmel L."/>
            <person name="Casola C."/>
            <person name="Choi J.H."/>
            <person name="Detter J.C."/>
            <person name="Dong Q."/>
            <person name="Dusheyko S."/>
            <person name="Eads B.D."/>
            <person name="Frohlich T."/>
            <person name="Geiler-Samerotte K.A."/>
            <person name="Gerlach D."/>
            <person name="Hatcher P."/>
            <person name="Jogdeo S."/>
            <person name="Krijgsveld J."/>
            <person name="Kriventseva E.V."/>
            <person name="Kultz D."/>
            <person name="Laforsch C."/>
            <person name="Lindquist E."/>
            <person name="Lopez J."/>
            <person name="Manak J.R."/>
            <person name="Muller J."/>
            <person name="Pangilinan J."/>
            <person name="Patwardhan R.P."/>
            <person name="Pitluck S."/>
            <person name="Pritham E.J."/>
            <person name="Rechtsteiner A."/>
            <person name="Rho M."/>
            <person name="Rogozin I.B."/>
            <person name="Sakarya O."/>
            <person name="Salamov A."/>
            <person name="Schaack S."/>
            <person name="Shapiro H."/>
            <person name="Shiga Y."/>
            <person name="Skalitzky C."/>
            <person name="Smith Z."/>
            <person name="Souvorov A."/>
            <person name="Sung W."/>
            <person name="Tang Z."/>
            <person name="Tsuchiya D."/>
            <person name="Tu H."/>
            <person name="Vos H."/>
            <person name="Wang M."/>
            <person name="Wolf Y.I."/>
            <person name="Yamagata H."/>
            <person name="Yamada T."/>
            <person name="Ye Y."/>
            <person name="Shaw J.R."/>
            <person name="Andrews J."/>
            <person name="Crease T.J."/>
            <person name="Tang H."/>
            <person name="Lucas S.M."/>
            <person name="Robertson H.M."/>
            <person name="Bork P."/>
            <person name="Koonin E.V."/>
            <person name="Zdobnov E.M."/>
            <person name="Grigoriev I.V."/>
            <person name="Lynch M."/>
            <person name="Boore J.L."/>
        </authorList>
    </citation>
    <scope>NUCLEOTIDE SEQUENCE [LARGE SCALE GENOMIC DNA]</scope>
</reference>
<dbReference type="OrthoDB" id="8184429at2759"/>
<dbReference type="InterPro" id="IPR000358">
    <property type="entry name" value="RNR_small_fam"/>
</dbReference>
<proteinExistence type="predicted"/>
<sequence length="443" mass="49938">MAYSLDHRGLGTHVHDLTEIMSDGLDIFNLPQSDNSILQGKTIEHHMITAINENNNVFEFVIPSEGHEYTYLPLTRLEGEIQITKSNGTAIGDNDLVAPVNLISSALFRQVECDINGFQVADLTSPTYHYKAYLETLITYGIDAQNTHLQAALYEPDTVGQEETFTAACASFVKRKNWIVAHGNKLYFSTPIFIDFFQSHRFLIPGPTIKLKFLKNDDKFCLMSGTNDWKLKVNNLTISTRKLKIHNTITEKHSEIIKKQPALYPIKQSKIKTYVINSGITATTLSGVFRGKLPIKAVFGFVKSDAFNGTFDTNPWLFQPFDVSYVGFLINGSPYPSRTLQPDFATGKCVREYRHFLDNVGITHENESNCIGLDRYKKNSALFAYDFSGDLCNGFHKHPTESGFVDIELHFRTALAQNITVVLYATYDEIVEIDGQGQVKFVQ</sequence>
<name>E9HYD7_DAPPU</name>
<dbReference type="HOGENOM" id="CLU_021119_2_1_1"/>
<evidence type="ECO:0000313" key="2">
    <source>
        <dbReference type="Proteomes" id="UP000000305"/>
    </source>
</evidence>
<dbReference type="KEGG" id="dpx:DAPPUDRAFT_119389"/>
<gene>
    <name evidence="1" type="ORF">DAPPUDRAFT_119389</name>
</gene>
<dbReference type="eggNOG" id="ENOG502R501">
    <property type="taxonomic scope" value="Eukaryota"/>
</dbReference>
<dbReference type="AlphaFoldDB" id="E9HYD7"/>
<evidence type="ECO:0000313" key="1">
    <source>
        <dbReference type="EMBL" id="EFX63241.1"/>
    </source>
</evidence>
<dbReference type="PANTHER" id="PTHR23409:SF21">
    <property type="entry name" value="CAPSID PROTEIN"/>
    <property type="match status" value="1"/>
</dbReference>
<dbReference type="GO" id="GO:0005829">
    <property type="term" value="C:cytosol"/>
    <property type="evidence" value="ECO:0000318"/>
    <property type="project" value="GO_Central"/>
</dbReference>
<dbReference type="EMBL" id="GL733141">
    <property type="protein sequence ID" value="EFX63241.1"/>
    <property type="molecule type" value="Genomic_DNA"/>
</dbReference>
<keyword evidence="2" id="KW-1185">Reference proteome</keyword>
<organism evidence="1 2">
    <name type="scientific">Daphnia pulex</name>
    <name type="common">Water flea</name>
    <dbReference type="NCBI Taxonomy" id="6669"/>
    <lineage>
        <taxon>Eukaryota</taxon>
        <taxon>Metazoa</taxon>
        <taxon>Ecdysozoa</taxon>
        <taxon>Arthropoda</taxon>
        <taxon>Crustacea</taxon>
        <taxon>Branchiopoda</taxon>
        <taxon>Diplostraca</taxon>
        <taxon>Cladocera</taxon>
        <taxon>Anomopoda</taxon>
        <taxon>Daphniidae</taxon>
        <taxon>Daphnia</taxon>
    </lineage>
</organism>
<dbReference type="OMA" id="DMVFQDR"/>
<dbReference type="PANTHER" id="PTHR23409">
    <property type="entry name" value="RIBONUCLEOSIDE-DIPHOSPHATE REDUCTASE SMALL CHAIN"/>
    <property type="match status" value="1"/>
</dbReference>
<dbReference type="GO" id="GO:0004748">
    <property type="term" value="F:ribonucleoside-diphosphate reductase activity, thioredoxin disulfide as acceptor"/>
    <property type="evidence" value="ECO:0000318"/>
    <property type="project" value="GO_Central"/>
</dbReference>
<dbReference type="STRING" id="6669.E9HYD7"/>
<protein>
    <submittedName>
        <fullName evidence="1">Uncharacterized protein</fullName>
    </submittedName>
</protein>
<accession>E9HYD7</accession>